<comment type="cofactor">
    <cofactor evidence="1">
        <name>Mg(2+)</name>
        <dbReference type="ChEBI" id="CHEBI:18420"/>
    </cofactor>
</comment>
<evidence type="ECO:0000256" key="4">
    <source>
        <dbReference type="ARBA" id="ARBA00022842"/>
    </source>
</evidence>
<dbReference type="PANTHER" id="PTHR43046">
    <property type="entry name" value="GDP-MANNOSE MANNOSYL HYDROLASE"/>
    <property type="match status" value="1"/>
</dbReference>
<dbReference type="CDD" id="cd04685">
    <property type="entry name" value="NUDIX_Hydrolase"/>
    <property type="match status" value="1"/>
</dbReference>
<dbReference type="PANTHER" id="PTHR43046:SF12">
    <property type="entry name" value="GDP-MANNOSE MANNOSYL HYDROLASE"/>
    <property type="match status" value="1"/>
</dbReference>
<comment type="caution">
    <text evidence="7">The sequence shown here is derived from an EMBL/GenBank/DDBJ whole genome shotgun (WGS) entry which is preliminary data.</text>
</comment>
<protein>
    <submittedName>
        <fullName evidence="7">DNA mismatch repair protein MutT</fullName>
    </submittedName>
</protein>
<dbReference type="AlphaFoldDB" id="A0A0T6LZP3"/>
<keyword evidence="3 5" id="KW-0378">Hydrolase</keyword>
<evidence type="ECO:0000256" key="2">
    <source>
        <dbReference type="ARBA" id="ARBA00005582"/>
    </source>
</evidence>
<evidence type="ECO:0000256" key="5">
    <source>
        <dbReference type="RuleBase" id="RU003476"/>
    </source>
</evidence>
<reference evidence="7 8" key="1">
    <citation type="submission" date="2015-10" db="EMBL/GenBank/DDBJ databases">
        <title>Draft genome sequence of pyrrolomycin-producing Streptomyces vitaminophilus.</title>
        <authorList>
            <person name="Graham D.E."/>
            <person name="Mahan K.M."/>
            <person name="Klingeman D.M."/>
            <person name="Hettich R.L."/>
            <person name="Parry R.J."/>
        </authorList>
    </citation>
    <scope>NUCLEOTIDE SEQUENCE [LARGE SCALE GENOMIC DNA]</scope>
    <source>
        <strain evidence="7 8">ATCC 31673</strain>
    </source>
</reference>
<sequence>MPGVPVAEDVASVGLRLTARVVLLDPADRILLVHGFEPADRATDWWFTPGGGVRPGEGLEQAARREVAEETGITDLDLGPWLWRRRSTFTFAGRLWDNDERYVLGRTRTTRLDQSGRTALERVSTDELRWWTEAELLATDQTVYPPELGELLGALLESGPPPVPLVLDPQNE</sequence>
<dbReference type="InterPro" id="IPR020476">
    <property type="entry name" value="Nudix_hydrolase"/>
</dbReference>
<gene>
    <name evidence="7" type="ORF">AQ490_02005</name>
</gene>
<dbReference type="Pfam" id="PF00293">
    <property type="entry name" value="NUDIX"/>
    <property type="match status" value="1"/>
</dbReference>
<evidence type="ECO:0000256" key="3">
    <source>
        <dbReference type="ARBA" id="ARBA00022801"/>
    </source>
</evidence>
<dbReference type="eggNOG" id="COG1051">
    <property type="taxonomic scope" value="Bacteria"/>
</dbReference>
<dbReference type="STRING" id="76728.AQ490_02005"/>
<evidence type="ECO:0000313" key="7">
    <source>
        <dbReference type="EMBL" id="KRV51183.1"/>
    </source>
</evidence>
<organism evidence="7 8">
    <name type="scientific">Wenjunlia vitaminophila</name>
    <name type="common">Streptomyces vitaminophilus</name>
    <dbReference type="NCBI Taxonomy" id="76728"/>
    <lineage>
        <taxon>Bacteria</taxon>
        <taxon>Bacillati</taxon>
        <taxon>Actinomycetota</taxon>
        <taxon>Actinomycetes</taxon>
        <taxon>Kitasatosporales</taxon>
        <taxon>Streptomycetaceae</taxon>
        <taxon>Wenjunlia</taxon>
    </lineage>
</organism>
<accession>A0A0T6LZP3</accession>
<evidence type="ECO:0000313" key="8">
    <source>
        <dbReference type="Proteomes" id="UP000050867"/>
    </source>
</evidence>
<evidence type="ECO:0000256" key="1">
    <source>
        <dbReference type="ARBA" id="ARBA00001946"/>
    </source>
</evidence>
<dbReference type="SUPFAM" id="SSF55811">
    <property type="entry name" value="Nudix"/>
    <property type="match status" value="1"/>
</dbReference>
<dbReference type="Proteomes" id="UP000050867">
    <property type="component" value="Unassembled WGS sequence"/>
</dbReference>
<evidence type="ECO:0000259" key="6">
    <source>
        <dbReference type="PROSITE" id="PS51462"/>
    </source>
</evidence>
<dbReference type="InterPro" id="IPR015797">
    <property type="entry name" value="NUDIX_hydrolase-like_dom_sf"/>
</dbReference>
<dbReference type="InterPro" id="IPR000086">
    <property type="entry name" value="NUDIX_hydrolase_dom"/>
</dbReference>
<keyword evidence="8" id="KW-1185">Reference proteome</keyword>
<dbReference type="PROSITE" id="PS00893">
    <property type="entry name" value="NUDIX_BOX"/>
    <property type="match status" value="1"/>
</dbReference>
<keyword evidence="4" id="KW-0460">Magnesium</keyword>
<dbReference type="EMBL" id="LLZU01000002">
    <property type="protein sequence ID" value="KRV51183.1"/>
    <property type="molecule type" value="Genomic_DNA"/>
</dbReference>
<proteinExistence type="inferred from homology"/>
<dbReference type="GO" id="GO:0016787">
    <property type="term" value="F:hydrolase activity"/>
    <property type="evidence" value="ECO:0007669"/>
    <property type="project" value="UniProtKB-KW"/>
</dbReference>
<name>A0A0T6LZP3_WENVI</name>
<dbReference type="InterPro" id="IPR020084">
    <property type="entry name" value="NUDIX_hydrolase_CS"/>
</dbReference>
<dbReference type="PROSITE" id="PS51462">
    <property type="entry name" value="NUDIX"/>
    <property type="match status" value="1"/>
</dbReference>
<feature type="domain" description="Nudix hydrolase" evidence="6">
    <location>
        <begin position="14"/>
        <end position="155"/>
    </location>
</feature>
<dbReference type="PRINTS" id="PR00502">
    <property type="entry name" value="NUDIXFAMILY"/>
</dbReference>
<dbReference type="Gene3D" id="3.90.79.10">
    <property type="entry name" value="Nucleoside Triphosphate Pyrophosphohydrolase"/>
    <property type="match status" value="1"/>
</dbReference>
<comment type="similarity">
    <text evidence="2 5">Belongs to the Nudix hydrolase family.</text>
</comment>